<evidence type="ECO:0000313" key="1">
    <source>
        <dbReference type="EMBL" id="AFA44515.1"/>
    </source>
</evidence>
<dbReference type="EMBL" id="JQ513383">
    <property type="protein sequence ID" value="AFA44515.1"/>
    <property type="molecule type" value="Genomic_DNA"/>
</dbReference>
<dbReference type="OrthoDB" id="21419at10239"/>
<dbReference type="GeneID" id="14012830"/>
<dbReference type="Proteomes" id="UP000007524">
    <property type="component" value="Segment"/>
</dbReference>
<accession>H6X449</accession>
<dbReference type="RefSeq" id="YP_007007397.1">
    <property type="nucleotide sequence ID" value="NC_019526.1"/>
</dbReference>
<keyword evidence="2" id="KW-1185">Reference proteome</keyword>
<reference evidence="1 2" key="1">
    <citation type="journal article" date="2012" name="J. Virol.">
        <title>Genome of Klebsiella sp.-Infecting Bacteriophage vB_KleM_RaK2.</title>
        <authorList>
            <person name="Simoliunas E."/>
            <person name="Kaliniene L."/>
            <person name="Truncaite L."/>
            <person name="Klausa V."/>
            <person name="Zajanckauskaite A."/>
            <person name="Meskys R."/>
        </authorList>
    </citation>
    <scope>NUCLEOTIDE SEQUENCE [LARGE SCALE GENOMIC DNA]</scope>
</reference>
<gene>
    <name evidence="1" type="ORF">RaK2_00242</name>
</gene>
<proteinExistence type="predicted"/>
<evidence type="ECO:0000313" key="2">
    <source>
        <dbReference type="Proteomes" id="UP000007524"/>
    </source>
</evidence>
<name>H6X449_9CAUD</name>
<sequence length="151" mass="17560">MQKLNAWVENTRIYPPSEMFYQADSKQAKAEKRIVSICEELYVFTCTTLSDMRAAYTELSMAVRMGISDMRQVYVEEICGKTAFHIDNAVKALDTMHKRDPLLQAYYKEWSCKSKDLKDEIKSTLINAFPGVDKSVLLSNLQYWYDKESEK</sequence>
<organism evidence="1 2">
    <name type="scientific">Klebsiella phage vB_KleM_RaK2</name>
    <dbReference type="NCBI Taxonomy" id="1147094"/>
    <lineage>
        <taxon>Viruses</taxon>
        <taxon>Duplodnaviria</taxon>
        <taxon>Heunggongvirae</taxon>
        <taxon>Uroviricota</taxon>
        <taxon>Caudoviricetes</taxon>
        <taxon>Alcyoneusvirus</taxon>
        <taxon>Alcyoneusvirus RaK2</taxon>
    </lineage>
</organism>
<protein>
    <submittedName>
        <fullName evidence="1">Uncharacterized protein</fullName>
    </submittedName>
</protein>
<dbReference type="KEGG" id="vg:14012830"/>